<name>A0A8I3ABI2_9AGAM</name>
<keyword evidence="2" id="KW-0812">Transmembrane</keyword>
<dbReference type="EMBL" id="JAGFBS010000005">
    <property type="protein sequence ID" value="KAG6379283.1"/>
    <property type="molecule type" value="Genomic_DNA"/>
</dbReference>
<dbReference type="OrthoDB" id="10492293at2759"/>
<feature type="region of interest" description="Disordered" evidence="1">
    <location>
        <begin position="1"/>
        <end position="33"/>
    </location>
</feature>
<proteinExistence type="predicted"/>
<feature type="transmembrane region" description="Helical" evidence="2">
    <location>
        <begin position="105"/>
        <end position="128"/>
    </location>
</feature>
<organism evidence="3 4">
    <name type="scientific">Boletus reticuloceps</name>
    <dbReference type="NCBI Taxonomy" id="495285"/>
    <lineage>
        <taxon>Eukaryota</taxon>
        <taxon>Fungi</taxon>
        <taxon>Dikarya</taxon>
        <taxon>Basidiomycota</taxon>
        <taxon>Agaricomycotina</taxon>
        <taxon>Agaricomycetes</taxon>
        <taxon>Agaricomycetidae</taxon>
        <taxon>Boletales</taxon>
        <taxon>Boletineae</taxon>
        <taxon>Boletaceae</taxon>
        <taxon>Boletoideae</taxon>
        <taxon>Boletus</taxon>
    </lineage>
</organism>
<keyword evidence="4" id="KW-1185">Reference proteome</keyword>
<evidence type="ECO:0000313" key="4">
    <source>
        <dbReference type="Proteomes" id="UP000683000"/>
    </source>
</evidence>
<comment type="caution">
    <text evidence="3">The sequence shown here is derived from an EMBL/GenBank/DDBJ whole genome shotgun (WGS) entry which is preliminary data.</text>
</comment>
<keyword evidence="2" id="KW-1133">Transmembrane helix</keyword>
<keyword evidence="2" id="KW-0472">Membrane</keyword>
<evidence type="ECO:0000256" key="1">
    <source>
        <dbReference type="SAM" id="MobiDB-lite"/>
    </source>
</evidence>
<reference evidence="3" key="1">
    <citation type="submission" date="2021-03" db="EMBL/GenBank/DDBJ databases">
        <title>Evolutionary innovations through gain and loss of genes in the ectomycorrhizal Boletales.</title>
        <authorList>
            <person name="Wu G."/>
            <person name="Miyauchi S."/>
            <person name="Morin E."/>
            <person name="Yang Z.-L."/>
            <person name="Xu J."/>
            <person name="Martin F.M."/>
        </authorList>
    </citation>
    <scope>NUCLEOTIDE SEQUENCE</scope>
    <source>
        <strain evidence="3">BR01</strain>
    </source>
</reference>
<gene>
    <name evidence="3" type="ORF">JVT61DRAFT_11738</name>
</gene>
<feature type="compositionally biased region" description="Basic and acidic residues" evidence="1">
    <location>
        <begin position="18"/>
        <end position="33"/>
    </location>
</feature>
<sequence length="134" mass="14443">MTMPPLDQAPSETTGLLRDLRPADRSGRSPSERFRFSPETLLAPVALATRLASQAPLTTLVELIRRVTCKLWHLSHGDPVTLQAGGPDSAGQCDAPEIARYFSTVIAIVGVIEGIICVVVFLPIATIAHNLIFQ</sequence>
<accession>A0A8I3ABI2</accession>
<evidence type="ECO:0000313" key="3">
    <source>
        <dbReference type="EMBL" id="KAG6379283.1"/>
    </source>
</evidence>
<dbReference type="AlphaFoldDB" id="A0A8I3ABI2"/>
<dbReference type="Proteomes" id="UP000683000">
    <property type="component" value="Unassembled WGS sequence"/>
</dbReference>
<evidence type="ECO:0000256" key="2">
    <source>
        <dbReference type="SAM" id="Phobius"/>
    </source>
</evidence>
<protein>
    <submittedName>
        <fullName evidence="3">Uncharacterized protein</fullName>
    </submittedName>
</protein>